<evidence type="ECO:0000313" key="6">
    <source>
        <dbReference type="Proteomes" id="UP001321473"/>
    </source>
</evidence>
<dbReference type="AlphaFoldDB" id="A0AAQ4FPL3"/>
<evidence type="ECO:0000313" key="5">
    <source>
        <dbReference type="EMBL" id="KAK8789194.1"/>
    </source>
</evidence>
<dbReference type="GO" id="GO:0006508">
    <property type="term" value="P:proteolysis"/>
    <property type="evidence" value="ECO:0007669"/>
    <property type="project" value="InterPro"/>
</dbReference>
<feature type="chain" id="PRO_5042852799" description="Peptidase S1 domain-containing protein" evidence="3">
    <location>
        <begin position="22"/>
        <end position="555"/>
    </location>
</feature>
<dbReference type="InterPro" id="IPR001254">
    <property type="entry name" value="Trypsin_dom"/>
</dbReference>
<feature type="compositionally biased region" description="Basic and acidic residues" evidence="2">
    <location>
        <begin position="270"/>
        <end position="282"/>
    </location>
</feature>
<name>A0AAQ4FPL3_AMBAM</name>
<dbReference type="GO" id="GO:0004252">
    <property type="term" value="F:serine-type endopeptidase activity"/>
    <property type="evidence" value="ECO:0007669"/>
    <property type="project" value="InterPro"/>
</dbReference>
<evidence type="ECO:0000256" key="1">
    <source>
        <dbReference type="ARBA" id="ARBA00023157"/>
    </source>
</evidence>
<feature type="compositionally biased region" description="Pro residues" evidence="2">
    <location>
        <begin position="183"/>
        <end position="212"/>
    </location>
</feature>
<accession>A0AAQ4FPL3</accession>
<dbReference type="EMBL" id="JARKHS020000042">
    <property type="protein sequence ID" value="KAK8789194.1"/>
    <property type="molecule type" value="Genomic_DNA"/>
</dbReference>
<dbReference type="Pfam" id="PF00089">
    <property type="entry name" value="Trypsin"/>
    <property type="match status" value="1"/>
</dbReference>
<feature type="signal peptide" evidence="3">
    <location>
        <begin position="1"/>
        <end position="21"/>
    </location>
</feature>
<feature type="region of interest" description="Disordered" evidence="2">
    <location>
        <begin position="132"/>
        <end position="282"/>
    </location>
</feature>
<dbReference type="InterPro" id="IPR043504">
    <property type="entry name" value="Peptidase_S1_PA_chymotrypsin"/>
</dbReference>
<proteinExistence type="predicted"/>
<feature type="compositionally biased region" description="Pro residues" evidence="2">
    <location>
        <begin position="151"/>
        <end position="163"/>
    </location>
</feature>
<evidence type="ECO:0000259" key="4">
    <source>
        <dbReference type="PROSITE" id="PS50240"/>
    </source>
</evidence>
<dbReference type="PANTHER" id="PTHR24253">
    <property type="entry name" value="TRANSMEMBRANE PROTEASE SERINE"/>
    <property type="match status" value="1"/>
</dbReference>
<organism evidence="5 6">
    <name type="scientific">Amblyomma americanum</name>
    <name type="common">Lone star tick</name>
    <dbReference type="NCBI Taxonomy" id="6943"/>
    <lineage>
        <taxon>Eukaryota</taxon>
        <taxon>Metazoa</taxon>
        <taxon>Ecdysozoa</taxon>
        <taxon>Arthropoda</taxon>
        <taxon>Chelicerata</taxon>
        <taxon>Arachnida</taxon>
        <taxon>Acari</taxon>
        <taxon>Parasitiformes</taxon>
        <taxon>Ixodida</taxon>
        <taxon>Ixodoidea</taxon>
        <taxon>Ixodidae</taxon>
        <taxon>Amblyomminae</taxon>
        <taxon>Amblyomma</taxon>
    </lineage>
</organism>
<dbReference type="PANTHER" id="PTHR24253:SF103">
    <property type="entry name" value="TRANSMEMBRANE PROTEASE SERINE 7"/>
    <property type="match status" value="1"/>
</dbReference>
<dbReference type="InterPro" id="IPR009003">
    <property type="entry name" value="Peptidase_S1_PA"/>
</dbReference>
<evidence type="ECO:0000256" key="3">
    <source>
        <dbReference type="SAM" id="SignalP"/>
    </source>
</evidence>
<dbReference type="CDD" id="cd00190">
    <property type="entry name" value="Tryp_SPc"/>
    <property type="match status" value="1"/>
</dbReference>
<dbReference type="SUPFAM" id="SSF50494">
    <property type="entry name" value="Trypsin-like serine proteases"/>
    <property type="match status" value="1"/>
</dbReference>
<gene>
    <name evidence="5" type="ORF">V5799_021030</name>
</gene>
<reference evidence="5 6" key="1">
    <citation type="journal article" date="2023" name="Arcadia Sci">
        <title>De novo assembly of a long-read Amblyomma americanum tick genome.</title>
        <authorList>
            <person name="Chou S."/>
            <person name="Poskanzer K.E."/>
            <person name="Rollins M."/>
            <person name="Thuy-Boun P.S."/>
        </authorList>
    </citation>
    <scope>NUCLEOTIDE SEQUENCE [LARGE SCALE GENOMIC DNA]</scope>
    <source>
        <strain evidence="5">F_SG_1</strain>
        <tissue evidence="5">Salivary glands</tissue>
    </source>
</reference>
<feature type="compositionally biased region" description="Low complexity" evidence="2">
    <location>
        <begin position="170"/>
        <end position="182"/>
    </location>
</feature>
<comment type="caution">
    <text evidence="5">The sequence shown here is derived from an EMBL/GenBank/DDBJ whole genome shotgun (WGS) entry which is preliminary data.</text>
</comment>
<feature type="compositionally biased region" description="Low complexity" evidence="2">
    <location>
        <begin position="220"/>
        <end position="235"/>
    </location>
</feature>
<keyword evidence="6" id="KW-1185">Reference proteome</keyword>
<dbReference type="Proteomes" id="UP001321473">
    <property type="component" value="Unassembled WGS sequence"/>
</dbReference>
<keyword evidence="3" id="KW-0732">Signal</keyword>
<feature type="domain" description="Peptidase S1" evidence="4">
    <location>
        <begin position="316"/>
        <end position="544"/>
    </location>
</feature>
<dbReference type="PROSITE" id="PS00134">
    <property type="entry name" value="TRYPSIN_HIS"/>
    <property type="match status" value="1"/>
</dbReference>
<keyword evidence="1" id="KW-1015">Disulfide bond</keyword>
<evidence type="ECO:0000256" key="2">
    <source>
        <dbReference type="SAM" id="MobiDB-lite"/>
    </source>
</evidence>
<dbReference type="SMART" id="SM00020">
    <property type="entry name" value="Tryp_SPc"/>
    <property type="match status" value="1"/>
</dbReference>
<dbReference type="PROSITE" id="PS50240">
    <property type="entry name" value="TRYPSIN_DOM"/>
    <property type="match status" value="1"/>
</dbReference>
<dbReference type="Gene3D" id="2.40.10.10">
    <property type="entry name" value="Trypsin-like serine proteases"/>
    <property type="match status" value="1"/>
</dbReference>
<protein>
    <recommendedName>
        <fullName evidence="4">Peptidase S1 domain-containing protein</fullName>
    </recommendedName>
</protein>
<dbReference type="InterPro" id="IPR018114">
    <property type="entry name" value="TRYPSIN_HIS"/>
</dbReference>
<sequence length="555" mass="59146">MRVLLLSVGLLALGSNLRCDAHLLGKVTSATAFCCGVLTGGEDFDRGRAKRAVASCVLPGSGARPVPGQESVRPRLPGRDVHAVGQSRDLFLLHAGDFVSPVNPFNVLDDIFKSIPGLGSELGGPHVGTRPYVPTIPHLPQDGSFGMPVNPQGPAPLPQPFPPLDGGSGAPVEPEYPPAAVNPRPPRGNSPGTGPVPPRPGNAGPAIPPVPDSKPGKQPAGGSSPPAAAAAPPAADCETSQQQPGRCVPEASCPPERRERSSSCAGHVCCRRESRPQRSADKERMLAALRENRQLCGRNPPSKDGRDKQRFPVHYVLGGRSVRKHGDYPFVVAVFRDKIKVDNFWCGGALITKQVVLSAAHCFYNAAEAPLQTHQPRERILSESVAQAAANGRKLGNDTEFLVRMGSLDISKSRVRGAMSNTVERKVRTVHLHPAYNGRQQNADLALLLLHKDVSEGQTPAACLPDQEATLDAHRGVILGWGHNGFGGKLQTNLQEADVPLVSNEECDKLYMKLGTYKTVFHHGVDQDFLCAGNITEGGVDACQVPYEELKPESL</sequence>